<keyword evidence="2" id="KW-1185">Reference proteome</keyword>
<protein>
    <submittedName>
        <fullName evidence="1">Uncharacterized protein</fullName>
    </submittedName>
</protein>
<gene>
    <name evidence="1" type="ORF">L1987_64094</name>
</gene>
<reference evidence="1 2" key="2">
    <citation type="journal article" date="2022" name="Mol. Ecol. Resour.">
        <title>The genomes of chicory, endive, great burdock and yacon provide insights into Asteraceae paleo-polyploidization history and plant inulin production.</title>
        <authorList>
            <person name="Fan W."/>
            <person name="Wang S."/>
            <person name="Wang H."/>
            <person name="Wang A."/>
            <person name="Jiang F."/>
            <person name="Liu H."/>
            <person name="Zhao H."/>
            <person name="Xu D."/>
            <person name="Zhang Y."/>
        </authorList>
    </citation>
    <scope>NUCLEOTIDE SEQUENCE [LARGE SCALE GENOMIC DNA]</scope>
    <source>
        <strain evidence="2">cv. Yunnan</strain>
        <tissue evidence="1">Leaves</tissue>
    </source>
</reference>
<sequence>MVRLSRGTTGVRCGEGRDESGVLHGSCGAQWVSSGDVGRLGLLPDEEDDVTCVVVHGKEAEDEEEGGIGGVTRYARTRYYVFIVVFMTRQTGFVKDEVLREVTKGDDVQQDSDELGVCRMPRRGRRDEVSVALTYLGLGAVLPGLVCKHS</sequence>
<evidence type="ECO:0000313" key="1">
    <source>
        <dbReference type="EMBL" id="KAI3732883.1"/>
    </source>
</evidence>
<comment type="caution">
    <text evidence="1">The sequence shown here is derived from an EMBL/GenBank/DDBJ whole genome shotgun (WGS) entry which is preliminary data.</text>
</comment>
<accession>A0ACB9CF43</accession>
<proteinExistence type="predicted"/>
<dbReference type="EMBL" id="CM042038">
    <property type="protein sequence ID" value="KAI3732883.1"/>
    <property type="molecule type" value="Genomic_DNA"/>
</dbReference>
<organism evidence="1 2">
    <name type="scientific">Smallanthus sonchifolius</name>
    <dbReference type="NCBI Taxonomy" id="185202"/>
    <lineage>
        <taxon>Eukaryota</taxon>
        <taxon>Viridiplantae</taxon>
        <taxon>Streptophyta</taxon>
        <taxon>Embryophyta</taxon>
        <taxon>Tracheophyta</taxon>
        <taxon>Spermatophyta</taxon>
        <taxon>Magnoliopsida</taxon>
        <taxon>eudicotyledons</taxon>
        <taxon>Gunneridae</taxon>
        <taxon>Pentapetalae</taxon>
        <taxon>asterids</taxon>
        <taxon>campanulids</taxon>
        <taxon>Asterales</taxon>
        <taxon>Asteraceae</taxon>
        <taxon>Asteroideae</taxon>
        <taxon>Heliantheae alliance</taxon>
        <taxon>Millerieae</taxon>
        <taxon>Smallanthus</taxon>
    </lineage>
</organism>
<reference evidence="2" key="1">
    <citation type="journal article" date="2022" name="Mol. Ecol. Resour.">
        <title>The genomes of chicory, endive, great burdock and yacon provide insights into Asteraceae palaeo-polyploidization history and plant inulin production.</title>
        <authorList>
            <person name="Fan W."/>
            <person name="Wang S."/>
            <person name="Wang H."/>
            <person name="Wang A."/>
            <person name="Jiang F."/>
            <person name="Liu H."/>
            <person name="Zhao H."/>
            <person name="Xu D."/>
            <person name="Zhang Y."/>
        </authorList>
    </citation>
    <scope>NUCLEOTIDE SEQUENCE [LARGE SCALE GENOMIC DNA]</scope>
    <source>
        <strain evidence="2">cv. Yunnan</strain>
    </source>
</reference>
<dbReference type="Proteomes" id="UP001056120">
    <property type="component" value="Linkage Group LG21"/>
</dbReference>
<evidence type="ECO:0000313" key="2">
    <source>
        <dbReference type="Proteomes" id="UP001056120"/>
    </source>
</evidence>
<name>A0ACB9CF43_9ASTR</name>